<dbReference type="GO" id="GO:0005886">
    <property type="term" value="C:plasma membrane"/>
    <property type="evidence" value="ECO:0007669"/>
    <property type="project" value="UniProtKB-SubCell"/>
</dbReference>
<dbReference type="InterPro" id="IPR018979">
    <property type="entry name" value="FERM_N"/>
</dbReference>
<evidence type="ECO:0000256" key="11">
    <source>
        <dbReference type="ARBA" id="ARBA00022737"/>
    </source>
</evidence>
<dbReference type="PRINTS" id="PR00935">
    <property type="entry name" value="BAND41"/>
</dbReference>
<dbReference type="CDD" id="cd13235">
    <property type="entry name" value="PH2_FARP1-like"/>
    <property type="match status" value="1"/>
</dbReference>
<keyword evidence="23" id="KW-1185">Reference proteome</keyword>
<evidence type="ECO:0000256" key="12">
    <source>
        <dbReference type="ARBA" id="ARBA00023018"/>
    </source>
</evidence>
<dbReference type="Gene3D" id="1.20.80.10">
    <property type="match status" value="1"/>
</dbReference>
<feature type="domain" description="PH" evidence="19">
    <location>
        <begin position="923"/>
        <end position="1020"/>
    </location>
</feature>
<keyword evidence="12" id="KW-0770">Synapse</keyword>
<evidence type="ECO:0000259" key="20">
    <source>
        <dbReference type="PROSITE" id="PS50010"/>
    </source>
</evidence>
<dbReference type="PROSITE" id="PS50003">
    <property type="entry name" value="PH_DOMAIN"/>
    <property type="match status" value="2"/>
</dbReference>
<keyword evidence="7" id="KW-1003">Cell membrane</keyword>
<reference evidence="22" key="1">
    <citation type="submission" date="2025-08" db="UniProtKB">
        <authorList>
            <consortium name="Ensembl"/>
        </authorList>
    </citation>
    <scope>IDENTIFICATION</scope>
</reference>
<dbReference type="SUPFAM" id="SSF54236">
    <property type="entry name" value="Ubiquitin-like"/>
    <property type="match status" value="1"/>
</dbReference>
<dbReference type="STRING" id="1841481.ENSSLDP00000003041"/>
<dbReference type="SMART" id="SM00295">
    <property type="entry name" value="B41"/>
    <property type="match status" value="1"/>
</dbReference>
<comment type="subcellular location">
    <subcellularLocation>
        <location evidence="2">Cell membrane</location>
        <topology evidence="2">Peripheral membrane protein</topology>
        <orientation evidence="2">Cytoplasmic side</orientation>
    </subcellularLocation>
    <subcellularLocation>
        <location evidence="1">Cell projection</location>
        <location evidence="1">Dendrite</location>
    </subcellularLocation>
    <subcellularLocation>
        <location evidence="5">Cell projection</location>
        <location evidence="5">Dendritic spine</location>
    </subcellularLocation>
    <subcellularLocation>
        <location evidence="3">Cell projection</location>
        <location evidence="3">Filopodium</location>
    </subcellularLocation>
    <subcellularLocation>
        <location evidence="4">Cytoplasm</location>
        <location evidence="4">Cytosol</location>
    </subcellularLocation>
    <subcellularLocation>
        <location evidence="15">Synapse</location>
        <location evidence="15">Synaptosome</location>
    </subcellularLocation>
</comment>
<dbReference type="InterPro" id="IPR014352">
    <property type="entry name" value="FERM/acyl-CoA-bd_prot_sf"/>
</dbReference>
<feature type="region of interest" description="Disordered" evidence="18">
    <location>
        <begin position="365"/>
        <end position="510"/>
    </location>
</feature>
<proteinExistence type="predicted"/>
<dbReference type="InterPro" id="IPR000219">
    <property type="entry name" value="DH_dom"/>
</dbReference>
<dbReference type="Gene3D" id="1.20.900.10">
    <property type="entry name" value="Dbl homology (DH) domain"/>
    <property type="match status" value="1"/>
</dbReference>
<dbReference type="CDD" id="cd00160">
    <property type="entry name" value="RhoGEF"/>
    <property type="match status" value="1"/>
</dbReference>
<dbReference type="PROSITE" id="PS50057">
    <property type="entry name" value="FERM_3"/>
    <property type="match status" value="1"/>
</dbReference>
<dbReference type="Gene3D" id="2.30.29.30">
    <property type="entry name" value="Pleckstrin-homology domain (PH domain)/Phosphotyrosine-binding domain (PTB)"/>
    <property type="match status" value="3"/>
</dbReference>
<evidence type="ECO:0000256" key="10">
    <source>
        <dbReference type="ARBA" id="ARBA00022658"/>
    </source>
</evidence>
<sequence length="1036" mass="118268">MAEPDPEPMASGAGQRLGAPETLGISTLDPGHRPPAMPPGRQVTIRVRMLDDSEELFDISQKASGKVLFDLVCSHMNLIEGDYFGLEFQNHQKMMVWLDHIKPIIKQLRRPKHTILRFAVKFFPPDHAQLLEELTRYLFALQIKQDLSCGRLTCNDSSAALMVSNIIQSEIGDFEESQCRSHLLNNNYIPDQMPLIDKIMEFHSKNIGHTPAESDYQLLEVARRLEMYGIRLHPAKDREGTVLSLAVAHTGVLVFQGHTRINAFNWSKVRKLSFKRKRFLIKLRPDLNSSYQDTLEFLMASRDCCKVFWKICVEYHAFFRLFEEPKPKPKPVLFTRGSSFRFSGRTQKQVIDYVRESEFKKIPFERKHSRVQHNSRLSPLPSPCDHEVPTERGAPGARVDSPPRRHWKESALVSAEDPSISQTTRTSPFHQRNGHEDRTGSVSRTEETRGSTPQPHPEHLSTGVVSNSPHLSASSGHSHGMVNGQKSLELCSHSPNGRQPSPLTSPLLNDACSVRTDDEDEVRRKRFPTDRAYFIAKELLTTERTYLKDLEVITVSFQSAVGQDEATPDSLKNTILSTFEPLHKFHTGFLREVEQRLALWEGRSNAHIKGDYQRIGDVMLKNLQGLKPLTANLHKQSEVLLELEKACRASRKLEGLCRDFELQKVCYIPLNVFILRPLHRLIHYKQILERLCKHYPATHVDFRDSRAALADVSEVVDQLQGSLVKMENFQKLLELKKDLLGVDNLVVPGREFIRLGCLSKLSGKGLQQRMFFLFNDVILYTSRGMTATNQFKVHGQLPLHGMTIRESEDEWGVPHAFTLVGQRQSVVVAASSLTEMEKWMEDIKMAIETAKTSNGPSSDLLTSNLSDNKCPENSSVEAESEDDMTASHTSLERPAPHRGNTMVHVCWHRNTSVSMVDFSIAVENQLSGNLLRKFKNSNGWQKLWVVFTNFSLFFYKSHQDDYPLASLPLLGYSVTIPSESENIHKDYVFKLHFKSHIYYFRTESEYTFERWMEVIRSATVPTSRTRVLNSKESHPH</sequence>
<dbReference type="GeneTree" id="ENSGT00940000155318"/>
<dbReference type="InterPro" id="IPR019748">
    <property type="entry name" value="FERM_central"/>
</dbReference>
<dbReference type="InterPro" id="IPR035899">
    <property type="entry name" value="DBL_dom_sf"/>
</dbReference>
<dbReference type="Proteomes" id="UP000261360">
    <property type="component" value="Unplaced"/>
</dbReference>
<dbReference type="Pfam" id="PF00169">
    <property type="entry name" value="PH"/>
    <property type="match status" value="2"/>
</dbReference>
<evidence type="ECO:0000256" key="1">
    <source>
        <dbReference type="ARBA" id="ARBA00004279"/>
    </source>
</evidence>
<dbReference type="InterPro" id="IPR014847">
    <property type="entry name" value="FA"/>
</dbReference>
<dbReference type="PANTHER" id="PTHR45858">
    <property type="entry name" value="FERM DOMAIN CONTAINING PROTEIN"/>
    <property type="match status" value="1"/>
</dbReference>
<feature type="domain" description="FERM" evidence="21">
    <location>
        <begin position="43"/>
        <end position="323"/>
    </location>
</feature>
<dbReference type="SMART" id="SM00325">
    <property type="entry name" value="RhoGEF"/>
    <property type="match status" value="1"/>
</dbReference>
<reference evidence="22" key="2">
    <citation type="submission" date="2025-09" db="UniProtKB">
        <authorList>
            <consortium name="Ensembl"/>
        </authorList>
    </citation>
    <scope>IDENTIFICATION</scope>
</reference>
<feature type="domain" description="DH" evidence="20">
    <location>
        <begin position="531"/>
        <end position="722"/>
    </location>
</feature>
<dbReference type="InterPro" id="IPR029071">
    <property type="entry name" value="Ubiquitin-like_domsf"/>
</dbReference>
<name>A0A3B4WF68_SERLL</name>
<evidence type="ECO:0000259" key="19">
    <source>
        <dbReference type="PROSITE" id="PS50003"/>
    </source>
</evidence>
<dbReference type="InterPro" id="IPR000798">
    <property type="entry name" value="Ez/rad/moesin-like"/>
</dbReference>
<dbReference type="InterPro" id="IPR019747">
    <property type="entry name" value="FERM_CS"/>
</dbReference>
<dbReference type="SUPFAM" id="SSF48065">
    <property type="entry name" value="DBL homology domain (DH-domain)"/>
    <property type="match status" value="1"/>
</dbReference>
<dbReference type="Ensembl" id="ENSSLDT00000003153.1">
    <property type="protein sequence ID" value="ENSSLDP00000003041.1"/>
    <property type="gene ID" value="ENSSLDG00000002332.1"/>
</dbReference>
<dbReference type="PROSITE" id="PS50010">
    <property type="entry name" value="DH_2"/>
    <property type="match status" value="1"/>
</dbReference>
<dbReference type="CDD" id="cd13193">
    <property type="entry name" value="FERM_C_FARP1-like"/>
    <property type="match status" value="1"/>
</dbReference>
<dbReference type="SUPFAM" id="SSF50729">
    <property type="entry name" value="PH domain-like"/>
    <property type="match status" value="3"/>
</dbReference>
<keyword evidence="10" id="KW-0344">Guanine-nucleotide releasing factor</keyword>
<dbReference type="PROSITE" id="PS00660">
    <property type="entry name" value="FERM_1"/>
    <property type="match status" value="1"/>
</dbReference>
<evidence type="ECO:0000256" key="16">
    <source>
        <dbReference type="ARBA" id="ARBA00040395"/>
    </source>
</evidence>
<keyword evidence="8" id="KW-0963">Cytoplasm</keyword>
<evidence type="ECO:0000256" key="7">
    <source>
        <dbReference type="ARBA" id="ARBA00022475"/>
    </source>
</evidence>
<dbReference type="GO" id="GO:0043197">
    <property type="term" value="C:dendritic spine"/>
    <property type="evidence" value="ECO:0007669"/>
    <property type="project" value="UniProtKB-SubCell"/>
</dbReference>
<dbReference type="InterPro" id="IPR041788">
    <property type="entry name" value="FARP1/FARP2/FRMD7_FERM_C"/>
</dbReference>
<dbReference type="Pfam" id="PF09380">
    <property type="entry name" value="FERM_C"/>
    <property type="match status" value="1"/>
</dbReference>
<feature type="domain" description="PH" evidence="19">
    <location>
        <begin position="751"/>
        <end position="848"/>
    </location>
</feature>
<dbReference type="Pfam" id="PF00373">
    <property type="entry name" value="FERM_M"/>
    <property type="match status" value="1"/>
</dbReference>
<dbReference type="SUPFAM" id="SSF47031">
    <property type="entry name" value="Second domain of FERM"/>
    <property type="match status" value="1"/>
</dbReference>
<evidence type="ECO:0000256" key="5">
    <source>
        <dbReference type="ARBA" id="ARBA00004552"/>
    </source>
</evidence>
<feature type="compositionally biased region" description="Polar residues" evidence="18">
    <location>
        <begin position="463"/>
        <end position="477"/>
    </location>
</feature>
<keyword evidence="11" id="KW-0677">Repeat</keyword>
<dbReference type="InterPro" id="IPR011993">
    <property type="entry name" value="PH-like_dom_sf"/>
</dbReference>
<feature type="compositionally biased region" description="Polar residues" evidence="18">
    <location>
        <begin position="419"/>
        <end position="430"/>
    </location>
</feature>
<dbReference type="Pfam" id="PF09379">
    <property type="entry name" value="FERM_N"/>
    <property type="match status" value="1"/>
</dbReference>
<dbReference type="PRINTS" id="PR00661">
    <property type="entry name" value="ERMFAMILY"/>
</dbReference>
<dbReference type="FunFam" id="2.30.29.30:FF:000002">
    <property type="entry name" value="Band 4.1-like protein 5 isoform 1"/>
    <property type="match status" value="1"/>
</dbReference>
<dbReference type="Pfam" id="PF08736">
    <property type="entry name" value="FA"/>
    <property type="match status" value="1"/>
</dbReference>
<dbReference type="GO" id="GO:0008092">
    <property type="term" value="F:cytoskeletal protein binding"/>
    <property type="evidence" value="ECO:0007669"/>
    <property type="project" value="InterPro"/>
</dbReference>
<feature type="compositionally biased region" description="Low complexity" evidence="18">
    <location>
        <begin position="857"/>
        <end position="868"/>
    </location>
</feature>
<dbReference type="InterPro" id="IPR000299">
    <property type="entry name" value="FERM_domain"/>
</dbReference>
<dbReference type="FunFam" id="1.20.80.10:FF:000005">
    <property type="entry name" value="FERM, RhoGEF and pleckstrin domain-containing protein 1"/>
    <property type="match status" value="1"/>
</dbReference>
<keyword evidence="13" id="KW-0472">Membrane</keyword>
<dbReference type="PANTHER" id="PTHR45858:SF2">
    <property type="entry name" value="FERM, ARHGEF AND PLECKSTRIN DOMAIN-CONTAINING PROTEIN 1"/>
    <property type="match status" value="1"/>
</dbReference>
<evidence type="ECO:0000256" key="3">
    <source>
        <dbReference type="ARBA" id="ARBA00004486"/>
    </source>
</evidence>
<organism evidence="22 23">
    <name type="scientific">Seriola lalandi dorsalis</name>
    <dbReference type="NCBI Taxonomy" id="1841481"/>
    <lineage>
        <taxon>Eukaryota</taxon>
        <taxon>Metazoa</taxon>
        <taxon>Chordata</taxon>
        <taxon>Craniata</taxon>
        <taxon>Vertebrata</taxon>
        <taxon>Euteleostomi</taxon>
        <taxon>Actinopterygii</taxon>
        <taxon>Neopterygii</taxon>
        <taxon>Teleostei</taxon>
        <taxon>Neoteleostei</taxon>
        <taxon>Acanthomorphata</taxon>
        <taxon>Carangaria</taxon>
        <taxon>Carangiformes</taxon>
        <taxon>Carangidae</taxon>
        <taxon>Seriola</taxon>
    </lineage>
</organism>
<evidence type="ECO:0000256" key="6">
    <source>
        <dbReference type="ARBA" id="ARBA00022473"/>
    </source>
</evidence>
<dbReference type="CDD" id="cd01220">
    <property type="entry name" value="PH1_FARP1-like"/>
    <property type="match status" value="1"/>
</dbReference>
<evidence type="ECO:0000256" key="15">
    <source>
        <dbReference type="ARBA" id="ARBA00034102"/>
    </source>
</evidence>
<dbReference type="SMART" id="SM01195">
    <property type="entry name" value="FA"/>
    <property type="match status" value="1"/>
</dbReference>
<dbReference type="FunFam" id="1.20.900.10:FF:000021">
    <property type="entry name" value="FERM, RhoGEF and pleckstrin domain-containing protein 1"/>
    <property type="match status" value="1"/>
</dbReference>
<feature type="compositionally biased region" description="Basic and acidic residues" evidence="18">
    <location>
        <begin position="433"/>
        <end position="449"/>
    </location>
</feature>
<dbReference type="Gene3D" id="3.10.20.90">
    <property type="entry name" value="Phosphatidylinositol 3-kinase Catalytic Subunit, Chain A, domain 1"/>
    <property type="match status" value="1"/>
</dbReference>
<dbReference type="GO" id="GO:0005085">
    <property type="term" value="F:guanyl-nucleotide exchange factor activity"/>
    <property type="evidence" value="ECO:0007669"/>
    <property type="project" value="UniProtKB-KW"/>
</dbReference>
<evidence type="ECO:0000256" key="14">
    <source>
        <dbReference type="ARBA" id="ARBA00023273"/>
    </source>
</evidence>
<evidence type="ECO:0000256" key="18">
    <source>
        <dbReference type="SAM" id="MobiDB-lite"/>
    </source>
</evidence>
<keyword evidence="9" id="KW-0771">Synaptosome</keyword>
<dbReference type="Pfam" id="PF00621">
    <property type="entry name" value="RhoGEF"/>
    <property type="match status" value="1"/>
</dbReference>
<evidence type="ECO:0000256" key="4">
    <source>
        <dbReference type="ARBA" id="ARBA00004514"/>
    </source>
</evidence>
<feature type="region of interest" description="Disordered" evidence="18">
    <location>
        <begin position="854"/>
        <end position="895"/>
    </location>
</feature>
<evidence type="ECO:0000259" key="21">
    <source>
        <dbReference type="PROSITE" id="PS50057"/>
    </source>
</evidence>
<dbReference type="CDD" id="cd17189">
    <property type="entry name" value="FERM_F1_FARP1"/>
    <property type="match status" value="1"/>
</dbReference>
<feature type="compositionally biased region" description="Polar residues" evidence="18">
    <location>
        <begin position="493"/>
        <end position="507"/>
    </location>
</feature>
<evidence type="ECO:0000256" key="9">
    <source>
        <dbReference type="ARBA" id="ARBA00022599"/>
    </source>
</evidence>
<keyword evidence="6" id="KW-0217">Developmental protein</keyword>
<dbReference type="SMART" id="SM00233">
    <property type="entry name" value="PH"/>
    <property type="match status" value="2"/>
</dbReference>
<evidence type="ECO:0000256" key="17">
    <source>
        <dbReference type="ARBA" id="ARBA00042170"/>
    </source>
</evidence>
<accession>A0A3B4WF68</accession>
<evidence type="ECO:0000256" key="13">
    <source>
        <dbReference type="ARBA" id="ARBA00023136"/>
    </source>
</evidence>
<dbReference type="AlphaFoldDB" id="A0A3B4WF68"/>
<dbReference type="GO" id="GO:0005829">
    <property type="term" value="C:cytosol"/>
    <property type="evidence" value="ECO:0007669"/>
    <property type="project" value="UniProtKB-SubCell"/>
</dbReference>
<protein>
    <recommendedName>
        <fullName evidence="16">FERM, ARHGEF and pleckstrin domain-containing protein 1</fullName>
    </recommendedName>
    <alternativeName>
        <fullName evidence="17">FERM, RhoGEF and pleckstrin domain-containing protein 1</fullName>
    </alternativeName>
</protein>
<keyword evidence="14" id="KW-0966">Cell projection</keyword>
<dbReference type="InterPro" id="IPR019749">
    <property type="entry name" value="Band_41_domain"/>
</dbReference>
<dbReference type="GO" id="GO:0030175">
    <property type="term" value="C:filopodium"/>
    <property type="evidence" value="ECO:0007669"/>
    <property type="project" value="UniProtKB-SubCell"/>
</dbReference>
<dbReference type="FunFam" id="2.30.29.30:FF:000046">
    <property type="entry name" value="FERM, RhoGEF and pleckstrin domain-containing protein 1"/>
    <property type="match status" value="1"/>
</dbReference>
<dbReference type="CDD" id="cd14473">
    <property type="entry name" value="FERM_B-lobe"/>
    <property type="match status" value="1"/>
</dbReference>
<dbReference type="InterPro" id="IPR001849">
    <property type="entry name" value="PH_domain"/>
</dbReference>
<dbReference type="InterPro" id="IPR051835">
    <property type="entry name" value="RAC1-GEF"/>
</dbReference>
<dbReference type="InterPro" id="IPR035963">
    <property type="entry name" value="FERM_2"/>
</dbReference>
<evidence type="ECO:0000256" key="8">
    <source>
        <dbReference type="ARBA" id="ARBA00022490"/>
    </source>
</evidence>
<evidence type="ECO:0000313" key="23">
    <source>
        <dbReference type="Proteomes" id="UP000261360"/>
    </source>
</evidence>
<dbReference type="OrthoDB" id="9990815at2759"/>
<dbReference type="FunFam" id="3.10.20.90:FF:000040">
    <property type="entry name" value="FERM, RhoGEF and pleckstrin domain-containing protein"/>
    <property type="match status" value="1"/>
</dbReference>
<dbReference type="InterPro" id="IPR018980">
    <property type="entry name" value="FERM_PH-like_C"/>
</dbReference>
<feature type="region of interest" description="Disordered" evidence="18">
    <location>
        <begin position="1"/>
        <end position="40"/>
    </location>
</feature>
<evidence type="ECO:0000313" key="22">
    <source>
        <dbReference type="Ensembl" id="ENSSLDP00000003041.1"/>
    </source>
</evidence>
<dbReference type="SMART" id="SM01196">
    <property type="entry name" value="FERM_C"/>
    <property type="match status" value="1"/>
</dbReference>
<evidence type="ECO:0000256" key="2">
    <source>
        <dbReference type="ARBA" id="ARBA00004413"/>
    </source>
</evidence>